<protein>
    <recommendedName>
        <fullName evidence="3">DUF3298 domain-containing protein</fullName>
    </recommendedName>
</protein>
<dbReference type="Proteomes" id="UP000516305">
    <property type="component" value="Chromosome"/>
</dbReference>
<proteinExistence type="predicted"/>
<gene>
    <name evidence="1" type="ORF">H4K34_08740</name>
</gene>
<evidence type="ECO:0000313" key="1">
    <source>
        <dbReference type="EMBL" id="QNR25915.1"/>
    </source>
</evidence>
<dbReference type="RefSeq" id="WP_210760441.1">
    <property type="nucleotide sequence ID" value="NZ_CP060139.1"/>
</dbReference>
<evidence type="ECO:0008006" key="3">
    <source>
        <dbReference type="Google" id="ProtNLM"/>
    </source>
</evidence>
<name>A0A7H0VJL7_9FLAO</name>
<accession>A0A7H0VJL7</accession>
<sequence>MRKFLFFGLSLMLFGACENDSIYKVEAVERELLNDENCLIHQRYPQIRGIQDSMTSIGLNETLRKSPQLEQYLAQCLEPDSGQRKLVLSDYRLHYVSDSLISLELYRKVKASANQEWQEMYFPISLHLPEAFFPPLDLVLGADIYPKVLAHLEKWKAEEEGRNFNERAFVTGNNYMLPFCLSADSLILYPGAEGEFVGHQRLAIALNSL</sequence>
<evidence type="ECO:0000313" key="2">
    <source>
        <dbReference type="Proteomes" id="UP000516305"/>
    </source>
</evidence>
<dbReference type="AlphaFoldDB" id="A0A7H0VJL7"/>
<dbReference type="KEGG" id="chyd:H4K34_08740"/>
<organism evidence="1 2">
    <name type="scientific">Croceimicrobium hydrocarbonivorans</name>
    <dbReference type="NCBI Taxonomy" id="2761580"/>
    <lineage>
        <taxon>Bacteria</taxon>
        <taxon>Pseudomonadati</taxon>
        <taxon>Bacteroidota</taxon>
        <taxon>Flavobacteriia</taxon>
        <taxon>Flavobacteriales</taxon>
        <taxon>Owenweeksiaceae</taxon>
        <taxon>Croceimicrobium</taxon>
    </lineage>
</organism>
<keyword evidence="2" id="KW-1185">Reference proteome</keyword>
<reference evidence="1 2" key="1">
    <citation type="submission" date="2020-08" db="EMBL/GenBank/DDBJ databases">
        <title>Croceimicrobium hydrocarbonivorans gen. nov., sp. nov., a novel marine bacterium isolated from a bacterial consortium that degrades polyethylene terephthalate.</title>
        <authorList>
            <person name="Liu R."/>
        </authorList>
    </citation>
    <scope>NUCLEOTIDE SEQUENCE [LARGE SCALE GENOMIC DNA]</scope>
    <source>
        <strain evidence="1 2">A20-9</strain>
    </source>
</reference>
<dbReference type="PROSITE" id="PS51257">
    <property type="entry name" value="PROKAR_LIPOPROTEIN"/>
    <property type="match status" value="1"/>
</dbReference>
<dbReference type="EMBL" id="CP060139">
    <property type="protein sequence ID" value="QNR25915.1"/>
    <property type="molecule type" value="Genomic_DNA"/>
</dbReference>